<proteinExistence type="predicted"/>
<accession>A0AAV4MJV0</accession>
<sequence>MSETFRKRIKNRGLYASSALNRNILTGYPQDIRERESIYKGVGSDIIHTRKMISFLACSTRNEEGVVINATPSYPSIANLEFRQFPDVYGALESIVYYELGRMFT</sequence>
<reference evidence="1 2" key="1">
    <citation type="submission" date="2021-06" db="EMBL/GenBank/DDBJ databases">
        <title>Caerostris darwini draft genome.</title>
        <authorList>
            <person name="Kono N."/>
            <person name="Arakawa K."/>
        </authorList>
    </citation>
    <scope>NUCLEOTIDE SEQUENCE [LARGE SCALE GENOMIC DNA]</scope>
</reference>
<dbReference type="AlphaFoldDB" id="A0AAV4MJV0"/>
<comment type="caution">
    <text evidence="1">The sequence shown here is derived from an EMBL/GenBank/DDBJ whole genome shotgun (WGS) entry which is preliminary data.</text>
</comment>
<gene>
    <name evidence="1" type="ORF">CDAR_102891</name>
</gene>
<dbReference type="EMBL" id="BPLQ01000496">
    <property type="protein sequence ID" value="GIX72138.1"/>
    <property type="molecule type" value="Genomic_DNA"/>
</dbReference>
<name>A0AAV4MJV0_9ARAC</name>
<evidence type="ECO:0000313" key="1">
    <source>
        <dbReference type="EMBL" id="GIX72138.1"/>
    </source>
</evidence>
<evidence type="ECO:0000313" key="2">
    <source>
        <dbReference type="Proteomes" id="UP001054837"/>
    </source>
</evidence>
<organism evidence="1 2">
    <name type="scientific">Caerostris darwini</name>
    <dbReference type="NCBI Taxonomy" id="1538125"/>
    <lineage>
        <taxon>Eukaryota</taxon>
        <taxon>Metazoa</taxon>
        <taxon>Ecdysozoa</taxon>
        <taxon>Arthropoda</taxon>
        <taxon>Chelicerata</taxon>
        <taxon>Arachnida</taxon>
        <taxon>Araneae</taxon>
        <taxon>Araneomorphae</taxon>
        <taxon>Entelegynae</taxon>
        <taxon>Araneoidea</taxon>
        <taxon>Araneidae</taxon>
        <taxon>Caerostris</taxon>
    </lineage>
</organism>
<keyword evidence="2" id="KW-1185">Reference proteome</keyword>
<dbReference type="Proteomes" id="UP001054837">
    <property type="component" value="Unassembled WGS sequence"/>
</dbReference>
<protein>
    <submittedName>
        <fullName evidence="1">Uncharacterized protein</fullName>
    </submittedName>
</protein>